<dbReference type="InterPro" id="IPR024047">
    <property type="entry name" value="MM3350-like_sf"/>
</dbReference>
<proteinExistence type="predicted"/>
<reference evidence="1 2" key="2">
    <citation type="journal article" date="2013" name="PLoS ONE">
        <title>INDIGO - INtegrated Data Warehouse of MIcrobial GenOmes with Examples from the Red Sea Extremophiles.</title>
        <authorList>
            <person name="Alam I."/>
            <person name="Antunes A."/>
            <person name="Kamau A.A."/>
            <person name="Ba Alawi W."/>
            <person name="Kalkatawi M."/>
            <person name="Stingl U."/>
            <person name="Bajic V.B."/>
        </authorList>
    </citation>
    <scope>NUCLEOTIDE SEQUENCE [LARGE SCALE GENOMIC DNA]</scope>
    <source>
        <strain evidence="1 2">SARL4B</strain>
    </source>
</reference>
<dbReference type="AlphaFoldDB" id="U2DG80"/>
<evidence type="ECO:0000313" key="1">
    <source>
        <dbReference type="EMBL" id="ERJ05022.1"/>
    </source>
</evidence>
<dbReference type="Gene3D" id="3.10.290.30">
    <property type="entry name" value="MM3350-like"/>
    <property type="match status" value="1"/>
</dbReference>
<name>U2DG80_9EURY</name>
<reference evidence="1 2" key="1">
    <citation type="journal article" date="2011" name="J. Bacteriol.">
        <title>Genome sequence of Halorhabdus tiamatea, the first archaeon isolated from a deep-sea anoxic brine lake.</title>
        <authorList>
            <person name="Antunes A."/>
            <person name="Alam I."/>
            <person name="Bajic V.B."/>
            <person name="Stingl U."/>
        </authorList>
    </citation>
    <scope>NUCLEOTIDE SEQUENCE [LARGE SCALE GENOMIC DNA]</scope>
    <source>
        <strain evidence="1 2">SARL4B</strain>
    </source>
</reference>
<dbReference type="Proteomes" id="UP000003861">
    <property type="component" value="Unassembled WGS sequence"/>
</dbReference>
<dbReference type="EMBL" id="AFNT02000046">
    <property type="protein sequence ID" value="ERJ05022.1"/>
    <property type="molecule type" value="Genomic_DNA"/>
</dbReference>
<gene>
    <name evidence="1" type="ORF">HLRTI_002962</name>
</gene>
<evidence type="ECO:0000313" key="2">
    <source>
        <dbReference type="Proteomes" id="UP000003861"/>
    </source>
</evidence>
<protein>
    <submittedName>
        <fullName evidence="1">Plasmid pRiA4b ORF-3 family protein</fullName>
    </submittedName>
</protein>
<sequence length="236" mass="25338">MPDGTCFLCGDSYTKRGMARHLQSCLADTASSGEDSAAIIQIVGEHRPDYWLYVAIAPSTTLATLDEFLRGFWVECCGHLSAFTIDGVQYDRPHDEDAPAGFGPPPQSMDVPLDEVLENVDDATFGYEYDFGTTTALSVSVVETGSWGDDAIASSLVKDVSPVENVIVLARNEQPERTCADCGDQATVVCQPCLRDPDAGAYFCESCADAHDDGEGYHAFLPVVNSPRSGVCGYRG</sequence>
<dbReference type="OrthoDB" id="117055at2157"/>
<dbReference type="GeneID" id="23800466"/>
<dbReference type="STRING" id="1033806.HTIA_0973"/>
<dbReference type="RefSeq" id="WP_021029699.1">
    <property type="nucleotide sequence ID" value="NC_021921.1"/>
</dbReference>
<dbReference type="SUPFAM" id="SSF159941">
    <property type="entry name" value="MM3350-like"/>
    <property type="match status" value="1"/>
</dbReference>
<accession>U2DG80</accession>
<dbReference type="PATRIC" id="fig|1033806.13.peg.2637"/>
<organism evidence="1 2">
    <name type="scientific">Halorhabdus tiamatea SARL4B</name>
    <dbReference type="NCBI Taxonomy" id="1033806"/>
    <lineage>
        <taxon>Archaea</taxon>
        <taxon>Methanobacteriati</taxon>
        <taxon>Methanobacteriota</taxon>
        <taxon>Stenosarchaea group</taxon>
        <taxon>Halobacteria</taxon>
        <taxon>Halobacteriales</taxon>
        <taxon>Haloarculaceae</taxon>
        <taxon>Halorhabdus</taxon>
    </lineage>
</organism>
<comment type="caution">
    <text evidence="1">The sequence shown here is derived from an EMBL/GenBank/DDBJ whole genome shotgun (WGS) entry which is preliminary data.</text>
</comment>
<dbReference type="eggNOG" id="arCOG03560">
    <property type="taxonomic scope" value="Archaea"/>
</dbReference>